<keyword evidence="3" id="KW-0614">Plasmid</keyword>
<evidence type="ECO:0000313" key="3">
    <source>
        <dbReference type="EMBL" id="CAA2138300.1"/>
    </source>
</evidence>
<geneLocation type="plasmid" evidence="3">
    <name>1</name>
</geneLocation>
<dbReference type="GO" id="GO:0016787">
    <property type="term" value="F:hydrolase activity"/>
    <property type="evidence" value="ECO:0007669"/>
    <property type="project" value="InterPro"/>
</dbReference>
<dbReference type="AlphaFoldDB" id="A0A679JTK4"/>
<dbReference type="Proteomes" id="UP001055307">
    <property type="component" value="Unassembled WGS sequence"/>
</dbReference>
<feature type="compositionally biased region" description="Pro residues" evidence="1">
    <location>
        <begin position="279"/>
        <end position="292"/>
    </location>
</feature>
<reference evidence="3" key="2">
    <citation type="submission" date="2019-12" db="EMBL/GenBank/DDBJ databases">
        <authorList>
            <person name="Cremers G."/>
        </authorList>
    </citation>
    <scope>NUCLEOTIDE SEQUENCE</scope>
    <source>
        <strain evidence="3">Mbul2</strain>
        <plasmid evidence="3">1</plasmid>
    </source>
</reference>
<dbReference type="Gene3D" id="1.10.10.2520">
    <property type="entry name" value="Cell wall hydrolase SleB, domain 1"/>
    <property type="match status" value="1"/>
</dbReference>
<dbReference type="EMBL" id="LR743510">
    <property type="protein sequence ID" value="CAA2138300.1"/>
    <property type="molecule type" value="Genomic_DNA"/>
</dbReference>
<dbReference type="EMBL" id="BPQF01000028">
    <property type="protein sequence ID" value="GJD41737.1"/>
    <property type="molecule type" value="Genomic_DNA"/>
</dbReference>
<dbReference type="Pfam" id="PF07486">
    <property type="entry name" value="Hydrolase_2"/>
    <property type="match status" value="1"/>
</dbReference>
<reference evidence="4" key="3">
    <citation type="submission" date="2021-08" db="EMBL/GenBank/DDBJ databases">
        <authorList>
            <person name="Tani A."/>
            <person name="Ola A."/>
            <person name="Ogura Y."/>
            <person name="Katsura K."/>
            <person name="Hayashi T."/>
        </authorList>
    </citation>
    <scope>NUCLEOTIDE SEQUENCE</scope>
    <source>
        <strain evidence="4">DSM 21893</strain>
    </source>
</reference>
<proteinExistence type="predicted"/>
<dbReference type="InterPro" id="IPR042047">
    <property type="entry name" value="SleB_dom1"/>
</dbReference>
<name>A0A679JTK4_9HYPH</name>
<organism evidence="3">
    <name type="scientific">Methylobacterium bullatum</name>
    <dbReference type="NCBI Taxonomy" id="570505"/>
    <lineage>
        <taxon>Bacteria</taxon>
        <taxon>Pseudomonadati</taxon>
        <taxon>Pseudomonadota</taxon>
        <taxon>Alphaproteobacteria</taxon>
        <taxon>Hyphomicrobiales</taxon>
        <taxon>Methylobacteriaceae</taxon>
        <taxon>Methylobacterium</taxon>
    </lineage>
</organism>
<evidence type="ECO:0000259" key="2">
    <source>
        <dbReference type="Pfam" id="PF07486"/>
    </source>
</evidence>
<evidence type="ECO:0000313" key="5">
    <source>
        <dbReference type="Proteomes" id="UP001055307"/>
    </source>
</evidence>
<dbReference type="RefSeq" id="WP_147830542.1">
    <property type="nucleotide sequence ID" value="NZ_BPQF01000028.1"/>
</dbReference>
<evidence type="ECO:0000313" key="4">
    <source>
        <dbReference type="EMBL" id="GJD41737.1"/>
    </source>
</evidence>
<accession>A0A679JTK4</accession>
<dbReference type="InterPro" id="IPR011105">
    <property type="entry name" value="Cell_wall_hydrolase_SleB"/>
</dbReference>
<protein>
    <recommendedName>
        <fullName evidence="2">Cell wall hydrolase SleB domain-containing protein</fullName>
    </recommendedName>
</protein>
<keyword evidence="5" id="KW-1185">Reference proteome</keyword>
<sequence length="292" mass="29524">MGYPRSATTGLYGVLLMTTMGLGACNSPTTTGSLGGPGLAAKPMAVSDQERDCLGRAMYFESNRSDSEGLLAVGTVVMNRLEAAAFPNGGICAVVGQPRQFATGVLTKPMAEKDLTKVADAADAVLAGQRHPKVGRAMYFHTAGRTFHYNNMHYVAVAGGNAFYEKRKPGAVEQARPPAALAYAAAPTPTASEAAPAAPVQAIANPAPAGVPATPVAAAVPEVTGRQPVAASHAAVSQGAHSKTSPKPAAETQVAHGNGPAAKGRATKSPATLAALAPEAPPPPPVINLPRP</sequence>
<reference evidence="4" key="1">
    <citation type="journal article" date="2016" name="Front. Microbiol.">
        <title>Genome Sequence of the Piezophilic, Mesophilic Sulfate-Reducing Bacterium Desulfovibrio indicus J2T.</title>
        <authorList>
            <person name="Cao J."/>
            <person name="Maignien L."/>
            <person name="Shao Z."/>
            <person name="Alain K."/>
            <person name="Jebbar M."/>
        </authorList>
    </citation>
    <scope>NUCLEOTIDE SEQUENCE</scope>
    <source>
        <strain evidence="4">DSM 21893</strain>
    </source>
</reference>
<evidence type="ECO:0000256" key="1">
    <source>
        <dbReference type="SAM" id="MobiDB-lite"/>
    </source>
</evidence>
<dbReference type="PROSITE" id="PS51257">
    <property type="entry name" value="PROKAR_LIPOPROTEIN"/>
    <property type="match status" value="1"/>
</dbReference>
<feature type="domain" description="Cell wall hydrolase SleB" evidence="2">
    <location>
        <begin position="67"/>
        <end position="164"/>
    </location>
</feature>
<gene>
    <name evidence="3" type="ORF">MBLL_01076</name>
    <name evidence="4" type="ORF">OICFNHDK_4221</name>
</gene>
<feature type="region of interest" description="Disordered" evidence="1">
    <location>
        <begin position="229"/>
        <end position="292"/>
    </location>
</feature>